<protein>
    <submittedName>
        <fullName evidence="2">Uncharacterized protein</fullName>
    </submittedName>
</protein>
<name>H6RI08_9BACT</name>
<dbReference type="EMBL" id="FO117615">
    <property type="protein sequence ID" value="CCG00669.1"/>
    <property type="molecule type" value="Genomic_DNA"/>
</dbReference>
<feature type="transmembrane region" description="Helical" evidence="1">
    <location>
        <begin position="61"/>
        <end position="78"/>
    </location>
</feature>
<reference evidence="2" key="1">
    <citation type="journal article" date="2012" name="Environ. Microbiol.">
        <title>Genomic content of uncultured Bacteroidetes from contrasting oceanic provinces in the North Atlantic Ocean.</title>
        <authorList>
            <person name="Gomez-Pereira P.R."/>
            <person name="Schuler M."/>
            <person name="Fuchs B.M."/>
            <person name="Bennke C."/>
            <person name="Teeling H."/>
            <person name="Waldmann J."/>
            <person name="Richter M."/>
            <person name="Barbe V."/>
            <person name="Bataille E."/>
            <person name="Glockner F.O."/>
            <person name="Amann R."/>
        </authorList>
    </citation>
    <scope>NUCLEOTIDE SEQUENCE</scope>
</reference>
<feature type="transmembrane region" description="Helical" evidence="1">
    <location>
        <begin position="21"/>
        <end position="41"/>
    </location>
</feature>
<keyword evidence="1" id="KW-1133">Transmembrane helix</keyword>
<sequence length="82" mass="9781">MTFIEKTKQPLFWNNVRKVTIPFFIMVVLISLLLNSWEAIFAGNFDLVNEVNFSNGKWMNFWGFKLFLSLFYGIYVTNKKMK</sequence>
<gene>
    <name evidence="2" type="ORF">VIS_S3DMC60008</name>
</gene>
<reference evidence="2" key="2">
    <citation type="submission" date="2012-02" db="EMBL/GenBank/DDBJ databases">
        <authorList>
            <person name="Genoscope - CEA"/>
        </authorList>
    </citation>
    <scope>NUCLEOTIDE SEQUENCE</scope>
</reference>
<keyword evidence="1" id="KW-0472">Membrane</keyword>
<accession>H6RI08</accession>
<proteinExistence type="predicted"/>
<organism evidence="2">
    <name type="scientific">uncultured Flavobacteriia bacterium</name>
    <dbReference type="NCBI Taxonomy" id="212695"/>
    <lineage>
        <taxon>Bacteria</taxon>
        <taxon>Pseudomonadati</taxon>
        <taxon>Bacteroidota</taxon>
        <taxon>Flavobacteriia</taxon>
        <taxon>environmental samples</taxon>
    </lineage>
</organism>
<dbReference type="AlphaFoldDB" id="H6RI08"/>
<evidence type="ECO:0000256" key="1">
    <source>
        <dbReference type="SAM" id="Phobius"/>
    </source>
</evidence>
<keyword evidence="1" id="KW-0812">Transmembrane</keyword>
<evidence type="ECO:0000313" key="2">
    <source>
        <dbReference type="EMBL" id="CCG00669.1"/>
    </source>
</evidence>